<dbReference type="PRINTS" id="PR00700">
    <property type="entry name" value="PRTYPHPHTASE"/>
</dbReference>
<dbReference type="PROSITE" id="PS50056">
    <property type="entry name" value="TYR_PHOSPHATASE_2"/>
    <property type="match status" value="1"/>
</dbReference>
<keyword evidence="6" id="KW-1185">Reference proteome</keyword>
<dbReference type="GeneID" id="34522443"/>
<dbReference type="InterPro" id="IPR000387">
    <property type="entry name" value="Tyr_Pase_dom"/>
</dbReference>
<dbReference type="GO" id="GO:0004725">
    <property type="term" value="F:protein tyrosine phosphatase activity"/>
    <property type="evidence" value="ECO:0007669"/>
    <property type="project" value="EnsemblFungi"/>
</dbReference>
<feature type="region of interest" description="Disordered" evidence="2">
    <location>
        <begin position="18"/>
        <end position="51"/>
    </location>
</feature>
<dbReference type="Pfam" id="PF00102">
    <property type="entry name" value="Y_phosphatase"/>
    <property type="match status" value="1"/>
</dbReference>
<dbReference type="RefSeq" id="XP_022461055.1">
    <property type="nucleotide sequence ID" value="XM_022606199.1"/>
</dbReference>
<dbReference type="Proteomes" id="UP000019384">
    <property type="component" value="Unassembled WGS sequence"/>
</dbReference>
<dbReference type="PANTHER" id="PTHR19134">
    <property type="entry name" value="RECEPTOR-TYPE TYROSINE-PROTEIN PHOSPHATASE"/>
    <property type="match status" value="1"/>
</dbReference>
<sequence>MDTGQNSMNRLVKKNWTSGGVRRGHIPSNIEIKGPEDVSSSACDSASDPHHARKMPRFVTQSIGALETKYNLINREERQKLREASSEPGSEYSSVISRLKENSKKNRYSDVLPYDRNRVKLDVSQGHSDYINASHVKVETDQTEVKSYIASQGPLASTMAAFWQMCYSETKSDTIVIVMVTPISEGGSEKCYKYWNDQGSLEIPANGGFRSSLQINHVSSQNVENHFILTELEVVPDDRTMSPKRCFHLYYYNWADFSAPSSFGPIVLLSNMASDLRNRSDRTDPIVTHCSAGVGRTGTFITLDYLLTNGSGLLSNSMQLFQDEERSNLTTPSQDQDPDPIFQIVRQLRSQRLMMVQRFEQFVFLYKSSLRYYLDVVVGDKEVCP</sequence>
<protein>
    <recommendedName>
        <fullName evidence="7">Tyrosine specific protein phosphatases domain-containing protein</fullName>
    </recommendedName>
</protein>
<dbReference type="InterPro" id="IPR029021">
    <property type="entry name" value="Prot-tyrosine_phosphatase-like"/>
</dbReference>
<dbReference type="SMART" id="SM00194">
    <property type="entry name" value="PTPc"/>
    <property type="match status" value="1"/>
</dbReference>
<evidence type="ECO:0000313" key="5">
    <source>
        <dbReference type="EMBL" id="CDK29066.1"/>
    </source>
</evidence>
<feature type="domain" description="Tyrosine-protein phosphatase" evidence="3">
    <location>
        <begin position="74"/>
        <end position="372"/>
    </location>
</feature>
<dbReference type="PROSITE" id="PS50055">
    <property type="entry name" value="TYR_PHOSPHATASE_PTP"/>
    <property type="match status" value="1"/>
</dbReference>
<evidence type="ECO:0000259" key="4">
    <source>
        <dbReference type="PROSITE" id="PS50056"/>
    </source>
</evidence>
<dbReference type="OrthoDB" id="10253954at2759"/>
<reference evidence="5" key="1">
    <citation type="submission" date="2013-12" db="EMBL/GenBank/DDBJ databases">
        <authorList>
            <person name="Genoscope - CEA"/>
        </authorList>
    </citation>
    <scope>NUCLEOTIDE SEQUENCE</scope>
    <source>
        <strain evidence="5">CBS 1993</strain>
    </source>
</reference>
<evidence type="ECO:0000313" key="6">
    <source>
        <dbReference type="Proteomes" id="UP000019384"/>
    </source>
</evidence>
<dbReference type="Gene3D" id="3.90.190.10">
    <property type="entry name" value="Protein tyrosine phosphatase superfamily"/>
    <property type="match status" value="1"/>
</dbReference>
<organism evidence="5 6">
    <name type="scientific">Kuraishia capsulata CBS 1993</name>
    <dbReference type="NCBI Taxonomy" id="1382522"/>
    <lineage>
        <taxon>Eukaryota</taxon>
        <taxon>Fungi</taxon>
        <taxon>Dikarya</taxon>
        <taxon>Ascomycota</taxon>
        <taxon>Saccharomycotina</taxon>
        <taxon>Pichiomycetes</taxon>
        <taxon>Pichiales</taxon>
        <taxon>Pichiaceae</taxon>
        <taxon>Kuraishia</taxon>
    </lineage>
</organism>
<dbReference type="EMBL" id="HG793130">
    <property type="protein sequence ID" value="CDK29066.1"/>
    <property type="molecule type" value="Genomic_DNA"/>
</dbReference>
<evidence type="ECO:0000256" key="2">
    <source>
        <dbReference type="SAM" id="MobiDB-lite"/>
    </source>
</evidence>
<gene>
    <name evidence="5" type="ORF">KUCA_T00005053001</name>
</gene>
<reference evidence="5" key="2">
    <citation type="submission" date="2014-02" db="EMBL/GenBank/DDBJ databases">
        <title>Complete DNA sequence of /Kuraishia capsulata/ illustrates novel genomic features among budding yeasts (/Saccharomycotina/).</title>
        <authorList>
            <person name="Morales L."/>
            <person name="Noel B."/>
            <person name="Porcel B."/>
            <person name="Marcet-Houben M."/>
            <person name="Hullo M-F."/>
            <person name="Sacerdot C."/>
            <person name="Tekaia F."/>
            <person name="Leh-Louis V."/>
            <person name="Despons L."/>
            <person name="Khanna V."/>
            <person name="Aury J-M."/>
            <person name="Barbe V."/>
            <person name="Couloux A."/>
            <person name="Labadie K."/>
            <person name="Pelletier E."/>
            <person name="Souciet J-L."/>
            <person name="Boekhout T."/>
            <person name="Gabaldon T."/>
            <person name="Wincker P."/>
            <person name="Dujon B."/>
        </authorList>
    </citation>
    <scope>NUCLEOTIDE SEQUENCE</scope>
    <source>
        <strain evidence="5">CBS 1993</strain>
    </source>
</reference>
<dbReference type="GO" id="GO:0001403">
    <property type="term" value="P:invasive growth in response to glucose limitation"/>
    <property type="evidence" value="ECO:0007669"/>
    <property type="project" value="EnsemblFungi"/>
</dbReference>
<evidence type="ECO:0000259" key="3">
    <source>
        <dbReference type="PROSITE" id="PS50055"/>
    </source>
</evidence>
<dbReference type="GO" id="GO:0007124">
    <property type="term" value="P:pseudohyphal growth"/>
    <property type="evidence" value="ECO:0007669"/>
    <property type="project" value="EnsemblFungi"/>
</dbReference>
<dbReference type="STRING" id="1382522.W6MQW3"/>
<dbReference type="SUPFAM" id="SSF52799">
    <property type="entry name" value="(Phosphotyrosine protein) phosphatases II"/>
    <property type="match status" value="1"/>
</dbReference>
<dbReference type="InterPro" id="IPR050348">
    <property type="entry name" value="Protein-Tyr_Phosphatase"/>
</dbReference>
<dbReference type="InterPro" id="IPR000242">
    <property type="entry name" value="PTP_cat"/>
</dbReference>
<dbReference type="AlphaFoldDB" id="W6MQW3"/>
<dbReference type="InterPro" id="IPR003595">
    <property type="entry name" value="Tyr_Pase_cat"/>
</dbReference>
<dbReference type="PANTHER" id="PTHR19134:SF449">
    <property type="entry name" value="TYROSINE-PROTEIN PHOSPHATASE 1"/>
    <property type="match status" value="1"/>
</dbReference>
<evidence type="ECO:0000256" key="1">
    <source>
        <dbReference type="ARBA" id="ARBA00009649"/>
    </source>
</evidence>
<dbReference type="HOGENOM" id="CLU_001645_9_12_1"/>
<dbReference type="CDD" id="cd18533">
    <property type="entry name" value="PTP_fungal"/>
    <property type="match status" value="1"/>
</dbReference>
<comment type="similarity">
    <text evidence="1">Belongs to the protein-tyrosine phosphatase family. Non-receptor class subfamily.</text>
</comment>
<proteinExistence type="inferred from homology"/>
<evidence type="ECO:0008006" key="7">
    <source>
        <dbReference type="Google" id="ProtNLM"/>
    </source>
</evidence>
<accession>W6MQW3</accession>
<name>W6MQW3_9ASCO</name>
<feature type="domain" description="Tyrosine specific protein phosphatases" evidence="4">
    <location>
        <begin position="267"/>
        <end position="363"/>
    </location>
</feature>
<dbReference type="SMART" id="SM00404">
    <property type="entry name" value="PTPc_motif"/>
    <property type="match status" value="1"/>
</dbReference>